<protein>
    <submittedName>
        <fullName evidence="2">Uncharacterized protein</fullName>
    </submittedName>
</protein>
<gene>
    <name evidence="2" type="ORF">FHP89_02135</name>
</gene>
<evidence type="ECO:0000313" key="3">
    <source>
        <dbReference type="Proteomes" id="UP000318349"/>
    </source>
</evidence>
<proteinExistence type="predicted"/>
<comment type="caution">
    <text evidence="2">The sequence shown here is derived from an EMBL/GenBank/DDBJ whole genome shotgun (WGS) entry which is preliminary data.</text>
</comment>
<dbReference type="EMBL" id="VMNI01000002">
    <property type="protein sequence ID" value="TVO79571.1"/>
    <property type="molecule type" value="Genomic_DNA"/>
</dbReference>
<name>A0A557RLG3_9RHOO</name>
<evidence type="ECO:0000313" key="2">
    <source>
        <dbReference type="EMBL" id="TVO79571.1"/>
    </source>
</evidence>
<organism evidence="2 3">
    <name type="scientific">Denitromonas halophila</name>
    <dbReference type="NCBI Taxonomy" id="1629404"/>
    <lineage>
        <taxon>Bacteria</taxon>
        <taxon>Pseudomonadati</taxon>
        <taxon>Pseudomonadota</taxon>
        <taxon>Betaproteobacteria</taxon>
        <taxon>Rhodocyclales</taxon>
        <taxon>Zoogloeaceae</taxon>
        <taxon>Denitromonas</taxon>
    </lineage>
</organism>
<feature type="region of interest" description="Disordered" evidence="1">
    <location>
        <begin position="184"/>
        <end position="206"/>
    </location>
</feature>
<dbReference type="AlphaFoldDB" id="A0A557RLG3"/>
<reference evidence="2 3" key="1">
    <citation type="submission" date="2019-07" db="EMBL/GenBank/DDBJ databases">
        <title>The pathways for chlorine oxyanion respiration interact through the shared metabolite chlorate.</title>
        <authorList>
            <person name="Barnum T.P."/>
            <person name="Cheng Y."/>
            <person name="Hill K.A."/>
            <person name="Lucas L.N."/>
            <person name="Carlson H.K."/>
            <person name="Coates J.D."/>
        </authorList>
    </citation>
    <scope>NUCLEOTIDE SEQUENCE [LARGE SCALE GENOMIC DNA]</scope>
    <source>
        <strain evidence="2 3">SFB-1</strain>
    </source>
</reference>
<sequence>MAMEQRKLMMIGGGAVVALVVGWMVLSNVAASKAEAAINGALDQHGMRGQVSWQGVSASPLGGSVHLDDVRIEEVPGAGVVHIVRVDIDDFVDEPRRKRAELRMSGVATSDGFSPLGDVAFVQASGRSQLPPATIVMQWRMDLDDDTLTLALEVDQPEVMKARLDLALERVAALARLSDGGAAPSAFAMPGAGGPRGRRGGPPPGLGMAFQMLELMGEVRLKQLEAALHDDGYIKRSIALHKRYAIPVLPTEGKAATQRDARFKSDIDAAQRDCEKDLPVTDVGDRKKACATLIEFISGEDDSIRLTLSPERSVSLSELMEQAMQAPARLAPLLRPEIGS</sequence>
<accession>A0A557RLG3</accession>
<evidence type="ECO:0000256" key="1">
    <source>
        <dbReference type="SAM" id="MobiDB-lite"/>
    </source>
</evidence>
<dbReference type="Proteomes" id="UP000318349">
    <property type="component" value="Unassembled WGS sequence"/>
</dbReference>